<reference evidence="1 2" key="1">
    <citation type="journal article" date="2015" name="Nature">
        <title>rRNA introns, odd ribosomes, and small enigmatic genomes across a large radiation of phyla.</title>
        <authorList>
            <person name="Brown C.T."/>
            <person name="Hug L.A."/>
            <person name="Thomas B.C."/>
            <person name="Sharon I."/>
            <person name="Castelle C.J."/>
            <person name="Singh A."/>
            <person name="Wilkins M.J."/>
            <person name="Williams K.H."/>
            <person name="Banfield J.F."/>
        </authorList>
    </citation>
    <scope>NUCLEOTIDE SEQUENCE [LARGE SCALE GENOMIC DNA]</scope>
</reference>
<accession>A0A0G1RI17</accession>
<evidence type="ECO:0000313" key="2">
    <source>
        <dbReference type="Proteomes" id="UP000034732"/>
    </source>
</evidence>
<sequence>MATQLDFARNLFQRGTECFGPDEIAKVFGASLAPAADEVPRFPFIEEELKRARELGQFLVLCGPISMAEMNKVFDNKLGDGKLLYDTDWYRGEDFYLQEKTSWHWRLTTREVIPGSTSQNYLQQTKIIATYLTDQVYAGQELPSIYAEAIAELDRREAELKKLMDTDWQKAAEELAGLALNHLCRETPAQVLQSVALSKCINHEYLLSDRWTWTMARSTGGYLVRVGCAVSGGVGVGSGGPRGSSGDLGVRFSRSVQSLIC</sequence>
<dbReference type="Proteomes" id="UP000034732">
    <property type="component" value="Unassembled WGS sequence"/>
</dbReference>
<protein>
    <submittedName>
        <fullName evidence="1">Uncharacterized protein</fullName>
    </submittedName>
</protein>
<proteinExistence type="predicted"/>
<comment type="caution">
    <text evidence="1">The sequence shown here is derived from an EMBL/GenBank/DDBJ whole genome shotgun (WGS) entry which is preliminary data.</text>
</comment>
<evidence type="ECO:0000313" key="1">
    <source>
        <dbReference type="EMBL" id="KKU29638.1"/>
    </source>
</evidence>
<name>A0A0G1RI17_UNCKA</name>
<gene>
    <name evidence="1" type="ORF">UX44_C0033G0003</name>
</gene>
<dbReference type="EMBL" id="LCMF01000033">
    <property type="protein sequence ID" value="KKU29638.1"/>
    <property type="molecule type" value="Genomic_DNA"/>
</dbReference>
<dbReference type="AlphaFoldDB" id="A0A0G1RI17"/>
<organism evidence="1 2">
    <name type="scientific">candidate division WWE3 bacterium GW2011_GWA1_46_21</name>
    <dbReference type="NCBI Taxonomy" id="1619107"/>
    <lineage>
        <taxon>Bacteria</taxon>
        <taxon>Katanobacteria</taxon>
    </lineage>
</organism>